<dbReference type="SMART" id="SM00174">
    <property type="entry name" value="RHO"/>
    <property type="match status" value="1"/>
</dbReference>
<evidence type="ECO:0000256" key="4">
    <source>
        <dbReference type="ARBA" id="ARBA00022776"/>
    </source>
</evidence>
<dbReference type="InterPro" id="IPR001806">
    <property type="entry name" value="Small_GTPase"/>
</dbReference>
<evidence type="ECO:0000256" key="6">
    <source>
        <dbReference type="ARBA" id="ARBA00023306"/>
    </source>
</evidence>
<dbReference type="Proteomes" id="UP000095283">
    <property type="component" value="Unplaced"/>
</dbReference>
<dbReference type="GO" id="GO:0045842">
    <property type="term" value="P:positive regulation of mitotic metaphase/anaphase transition"/>
    <property type="evidence" value="ECO:0007669"/>
    <property type="project" value="TreeGrafter"/>
</dbReference>
<dbReference type="GO" id="GO:0070979">
    <property type="term" value="P:protein K11-linked ubiquitination"/>
    <property type="evidence" value="ECO:0007669"/>
    <property type="project" value="TreeGrafter"/>
</dbReference>
<comment type="function">
    <text evidence="8">Component of the anaphase promoting complex/cyclosome (APC/C), a cell cycle-regulated E3 ubiquitin ligase that controls progression through mitosis and the G1 phase of the cell cycle. The APC/C complex acts by mediating ubiquitination and subsequent degradation of target proteins: it mainly mediates the formation of 'Lys-11'-linked polyubiquitin chains and, to a lower extent, the formation of 'Lys-48'- and 'Lys-63'-linked polyubiquitin chains. The APC/C complex catalyzes assembly of branched 'Lys-11'-/'Lys-48'-linked branched ubiquitin chains on target proteins.</text>
</comment>
<dbReference type="Gene3D" id="1.25.40.10">
    <property type="entry name" value="Tetratricopeptide repeat domain"/>
    <property type="match status" value="1"/>
</dbReference>
<dbReference type="GO" id="GO:0051301">
    <property type="term" value="P:cell division"/>
    <property type="evidence" value="ECO:0007669"/>
    <property type="project" value="UniProtKB-KW"/>
</dbReference>
<dbReference type="Pfam" id="PF12862">
    <property type="entry name" value="ANAPC5"/>
    <property type="match status" value="1"/>
</dbReference>
<keyword evidence="6" id="KW-0131">Cell cycle</keyword>
<evidence type="ECO:0000256" key="5">
    <source>
        <dbReference type="ARBA" id="ARBA00022786"/>
    </source>
</evidence>
<dbReference type="NCBIfam" id="TIGR00231">
    <property type="entry name" value="small_GTP"/>
    <property type="match status" value="1"/>
</dbReference>
<evidence type="ECO:0000259" key="9">
    <source>
        <dbReference type="Pfam" id="PF12862"/>
    </source>
</evidence>
<dbReference type="Gene3D" id="3.40.50.300">
    <property type="entry name" value="P-loop containing nucleotide triphosphate hydrolases"/>
    <property type="match status" value="1"/>
</dbReference>
<protein>
    <recommendedName>
        <fullName evidence="2">Anaphase-promoting complex subunit 5</fullName>
    </recommendedName>
    <alternativeName>
        <fullName evidence="7">Cyclosome subunit 5</fullName>
    </alternativeName>
</protein>
<dbReference type="Pfam" id="PF00071">
    <property type="entry name" value="Ras"/>
    <property type="match status" value="1"/>
</dbReference>
<dbReference type="UniPathway" id="UPA00143"/>
<comment type="similarity">
    <text evidence="1">Belongs to the APC5 family.</text>
</comment>
<keyword evidence="10" id="KW-1185">Reference proteome</keyword>
<dbReference type="AlphaFoldDB" id="A0A1I7XD77"/>
<evidence type="ECO:0000256" key="8">
    <source>
        <dbReference type="ARBA" id="ARBA00045696"/>
    </source>
</evidence>
<dbReference type="SUPFAM" id="SSF52540">
    <property type="entry name" value="P-loop containing nucleoside triphosphate hydrolases"/>
    <property type="match status" value="1"/>
</dbReference>
<name>A0A1I7XD77_HETBA</name>
<evidence type="ECO:0000313" key="10">
    <source>
        <dbReference type="Proteomes" id="UP000095283"/>
    </source>
</evidence>
<dbReference type="SUPFAM" id="SSF48452">
    <property type="entry name" value="TPR-like"/>
    <property type="match status" value="1"/>
</dbReference>
<organism evidence="10 11">
    <name type="scientific">Heterorhabditis bacteriophora</name>
    <name type="common">Entomopathogenic nematode worm</name>
    <dbReference type="NCBI Taxonomy" id="37862"/>
    <lineage>
        <taxon>Eukaryota</taxon>
        <taxon>Metazoa</taxon>
        <taxon>Ecdysozoa</taxon>
        <taxon>Nematoda</taxon>
        <taxon>Chromadorea</taxon>
        <taxon>Rhabditida</taxon>
        <taxon>Rhabditina</taxon>
        <taxon>Rhabditomorpha</taxon>
        <taxon>Strongyloidea</taxon>
        <taxon>Heterorhabditidae</taxon>
        <taxon>Heterorhabditis</taxon>
    </lineage>
</organism>
<evidence type="ECO:0000256" key="7">
    <source>
        <dbReference type="ARBA" id="ARBA00031069"/>
    </source>
</evidence>
<dbReference type="GO" id="GO:0005525">
    <property type="term" value="F:GTP binding"/>
    <property type="evidence" value="ECO:0007669"/>
    <property type="project" value="InterPro"/>
</dbReference>
<dbReference type="InterPro" id="IPR027417">
    <property type="entry name" value="P-loop_NTPase"/>
</dbReference>
<keyword evidence="4" id="KW-0498">Mitosis</keyword>
<keyword evidence="3" id="KW-0132">Cell division</keyword>
<evidence type="ECO:0000313" key="11">
    <source>
        <dbReference type="WBParaSite" id="Hba_15407"/>
    </source>
</evidence>
<dbReference type="InterPro" id="IPR026000">
    <property type="entry name" value="Apc5_dom"/>
</dbReference>
<dbReference type="SMART" id="SM00175">
    <property type="entry name" value="RAB"/>
    <property type="match status" value="1"/>
</dbReference>
<sequence>MSSVGKRPPEDDSKLPTYRLVVIGDGGKQFIDYYDPTIEDQYIQHCEVDGNWVIMDVLDTAGQEEFSAMREQYMRNGRGFLLVYSVTERKSFEEAHKLYRQVLRVKDKLEYPVLLAANKIDLVNQRVVSEAEGRELAAQLKLPYIETSAKVSNCPFAKCYYLFGISLNAKRSYRLLSVLYGMIEHGDMSYLEVKRMVRYMDKTVRKGIYREFVLLVQSYMDGMDLLLRVEDLLQMRPNRGEFVASKSFLGIWLKKMHAEWCQLSTQDIFNLNSIFREWVRAGDAVRQNEVAMNDDDIIVPRRQPAVIPFEIESSSRARRWIANQMHLMQICPSAAFSDCELMDWCEIIRKHHADIAQVHILEMLSYIRTRNMTAAATSLRIYFDYSMFRMNDIIGMTHQRTRLGTTDQRPLRYAPLLQARLCRIFGDKRTARLLLCECVQQAQSQRDVACLRLAMVELAALEALPFTNLESNDGPGSDAENLLTAKGVMRILHRVGDEEGRNENECEDRHECSTSFLEYKQLLDQLDAMAQLLTATAAARQCESGISIIILKNCFCSVAQGIEAAIRSHSGVDAGSKSRLISDAGTAVCSSVRLQHGLLSSARSIAQAMVDTNYADGTAPRHETEAHAVAGVNIVYSYAMSGDWTTALEILKRMRVMFNIEVNWQAAVHVQLCDCLVSFDLLLLRGQWANCDLLLKDMEALDMNEAILRDALLSALRGHISDARSILQNVYNKYETEPTVMMHLRLRLQLAMIYCAESRFDTAIDMLRGVRDQAQGKSLCNVVAMAMRRIGVVYLMSGNTVEALSSLTDCEPDVIKYCSKLERGLVVLAIAQAERKMKRNPIQHLSKARVLISQSGAVLVEKQVLKEAAEWYNECGEIEKRNETAAVFSSCDNHFPGYMNWTLI</sequence>
<dbReference type="GO" id="GO:0003924">
    <property type="term" value="F:GTPase activity"/>
    <property type="evidence" value="ECO:0007669"/>
    <property type="project" value="InterPro"/>
</dbReference>
<dbReference type="PRINTS" id="PR00449">
    <property type="entry name" value="RASTRNSFRMNG"/>
</dbReference>
<dbReference type="GO" id="GO:0005680">
    <property type="term" value="C:anaphase-promoting complex"/>
    <property type="evidence" value="ECO:0007669"/>
    <property type="project" value="InterPro"/>
</dbReference>
<proteinExistence type="inferred from homology"/>
<dbReference type="PROSITE" id="PS51421">
    <property type="entry name" value="RAS"/>
    <property type="match status" value="1"/>
</dbReference>
<evidence type="ECO:0000256" key="2">
    <source>
        <dbReference type="ARBA" id="ARBA00016066"/>
    </source>
</evidence>
<dbReference type="InterPro" id="IPR011990">
    <property type="entry name" value="TPR-like_helical_dom_sf"/>
</dbReference>
<dbReference type="InterPro" id="IPR037679">
    <property type="entry name" value="Apc5"/>
</dbReference>
<evidence type="ECO:0000256" key="1">
    <source>
        <dbReference type="ARBA" id="ARBA00007450"/>
    </source>
</evidence>
<dbReference type="WBParaSite" id="Hba_15407">
    <property type="protein sequence ID" value="Hba_15407"/>
    <property type="gene ID" value="Hba_15407"/>
</dbReference>
<dbReference type="SMART" id="SM00173">
    <property type="entry name" value="RAS"/>
    <property type="match status" value="1"/>
</dbReference>
<accession>A0A1I7XD77</accession>
<keyword evidence="5" id="KW-0833">Ubl conjugation pathway</keyword>
<dbReference type="GO" id="GO:0031145">
    <property type="term" value="P:anaphase-promoting complex-dependent catabolic process"/>
    <property type="evidence" value="ECO:0007669"/>
    <property type="project" value="TreeGrafter"/>
</dbReference>
<feature type="domain" description="Anaphase-promoting complex subunit 5" evidence="9">
    <location>
        <begin position="359"/>
        <end position="461"/>
    </location>
</feature>
<dbReference type="PROSITE" id="PS51419">
    <property type="entry name" value="RAB"/>
    <property type="match status" value="1"/>
</dbReference>
<reference evidence="11" key="1">
    <citation type="submission" date="2016-11" db="UniProtKB">
        <authorList>
            <consortium name="WormBaseParasite"/>
        </authorList>
    </citation>
    <scope>IDENTIFICATION</scope>
</reference>
<dbReference type="PANTHER" id="PTHR12830">
    <property type="entry name" value="ANAPHASE-PROMOTING COMPLEX SUBUNIT 5"/>
    <property type="match status" value="1"/>
</dbReference>
<dbReference type="InterPro" id="IPR005225">
    <property type="entry name" value="Small_GTP-bd"/>
</dbReference>
<dbReference type="PANTHER" id="PTHR12830:SF9">
    <property type="entry name" value="ANAPHASE-PROMOTING COMPLEX SUBUNIT 5"/>
    <property type="match status" value="1"/>
</dbReference>
<evidence type="ECO:0000256" key="3">
    <source>
        <dbReference type="ARBA" id="ARBA00022618"/>
    </source>
</evidence>